<organism evidence="2 3">
    <name type="scientific">Botrytis galanthina</name>
    <dbReference type="NCBI Taxonomy" id="278940"/>
    <lineage>
        <taxon>Eukaryota</taxon>
        <taxon>Fungi</taxon>
        <taxon>Dikarya</taxon>
        <taxon>Ascomycota</taxon>
        <taxon>Pezizomycotina</taxon>
        <taxon>Leotiomycetes</taxon>
        <taxon>Helotiales</taxon>
        <taxon>Sclerotiniaceae</taxon>
        <taxon>Botrytis</taxon>
    </lineage>
</organism>
<dbReference type="EMBL" id="PQXL01000944">
    <property type="protein sequence ID" value="THV43761.1"/>
    <property type="molecule type" value="Genomic_DNA"/>
</dbReference>
<protein>
    <submittedName>
        <fullName evidence="2">Uncharacterized protein</fullName>
    </submittedName>
</protein>
<dbReference type="AlphaFoldDB" id="A0A4S8QJ02"/>
<evidence type="ECO:0000313" key="3">
    <source>
        <dbReference type="Proteomes" id="UP000308671"/>
    </source>
</evidence>
<comment type="caution">
    <text evidence="2">The sequence shown here is derived from an EMBL/GenBank/DDBJ whole genome shotgun (WGS) entry which is preliminary data.</text>
</comment>
<feature type="non-terminal residue" evidence="2">
    <location>
        <position position="56"/>
    </location>
</feature>
<accession>A0A4S8QJ02</accession>
<evidence type="ECO:0000256" key="1">
    <source>
        <dbReference type="SAM" id="MobiDB-lite"/>
    </source>
</evidence>
<keyword evidence="3" id="KW-1185">Reference proteome</keyword>
<feature type="region of interest" description="Disordered" evidence="1">
    <location>
        <begin position="1"/>
        <end position="32"/>
    </location>
</feature>
<reference evidence="2 3" key="1">
    <citation type="submission" date="2017-12" db="EMBL/GenBank/DDBJ databases">
        <title>Comparative genomics of Botrytis spp.</title>
        <authorList>
            <person name="Valero-Jimenez C.A."/>
            <person name="Tapia P."/>
            <person name="Veloso J."/>
            <person name="Silva-Moreno E."/>
            <person name="Staats M."/>
            <person name="Valdes J.H."/>
            <person name="Van Kan J.A.L."/>
        </authorList>
    </citation>
    <scope>NUCLEOTIDE SEQUENCE [LARGE SCALE GENOMIC DNA]</scope>
    <source>
        <strain evidence="2 3">MUCL435</strain>
    </source>
</reference>
<evidence type="ECO:0000313" key="2">
    <source>
        <dbReference type="EMBL" id="THV43761.1"/>
    </source>
</evidence>
<proteinExistence type="predicted"/>
<gene>
    <name evidence="2" type="ORF">BGAL_0949g00010</name>
</gene>
<sequence length="56" mass="6057">MTEIRDEQTEQEDFPDAEIRGAAENEGFVESEQEIEVCELGERDVGGEGDVVGGGV</sequence>
<name>A0A4S8QJ02_9HELO</name>
<dbReference type="Proteomes" id="UP000308671">
    <property type="component" value="Unassembled WGS sequence"/>
</dbReference>